<sequence>MQTTGSQPARGMTLAALLVFLAVLAFYLTQPGYTQRRLVLFVALGTVATLGTIGAYTGRALVAAAGAVLLALLGFPQATLWIFVLPMAGVLAATALLIALDERTVERR</sequence>
<dbReference type="Proteomes" id="UP000823736">
    <property type="component" value="Unassembled WGS sequence"/>
</dbReference>
<feature type="transmembrane region" description="Helical" evidence="1">
    <location>
        <begin position="78"/>
        <end position="100"/>
    </location>
</feature>
<accession>A0A8T4GXE5</accession>
<feature type="transmembrane region" description="Helical" evidence="1">
    <location>
        <begin position="38"/>
        <end position="58"/>
    </location>
</feature>
<evidence type="ECO:0000313" key="2">
    <source>
        <dbReference type="EMBL" id="MBP1986294.1"/>
    </source>
</evidence>
<evidence type="ECO:0000256" key="1">
    <source>
        <dbReference type="SAM" id="Phobius"/>
    </source>
</evidence>
<feature type="transmembrane region" description="Helical" evidence="1">
    <location>
        <begin position="12"/>
        <end position="29"/>
    </location>
</feature>
<keyword evidence="1" id="KW-0472">Membrane</keyword>
<gene>
    <name evidence="2" type="ORF">J2753_000767</name>
</gene>
<dbReference type="EMBL" id="JAGGLC010000001">
    <property type="protein sequence ID" value="MBP1986294.1"/>
    <property type="molecule type" value="Genomic_DNA"/>
</dbReference>
<name>A0A8T4GXE5_9EURY</name>
<evidence type="ECO:0000313" key="3">
    <source>
        <dbReference type="Proteomes" id="UP000823736"/>
    </source>
</evidence>
<proteinExistence type="predicted"/>
<dbReference type="AlphaFoldDB" id="A0A8T4GXE5"/>
<keyword evidence="1" id="KW-1133">Transmembrane helix</keyword>
<reference evidence="2" key="1">
    <citation type="submission" date="2021-03" db="EMBL/GenBank/DDBJ databases">
        <title>Genomic Encyclopedia of Type Strains, Phase IV (KMG-IV): sequencing the most valuable type-strain genomes for metagenomic binning, comparative biology and taxonomic classification.</title>
        <authorList>
            <person name="Goeker M."/>
        </authorList>
    </citation>
    <scope>NUCLEOTIDE SEQUENCE</scope>
    <source>
        <strain evidence="2">DSM 26232</strain>
    </source>
</reference>
<keyword evidence="3" id="KW-1185">Reference proteome</keyword>
<protein>
    <submittedName>
        <fullName evidence="2">Uncharacterized protein</fullName>
    </submittedName>
</protein>
<comment type="caution">
    <text evidence="2">The sequence shown here is derived from an EMBL/GenBank/DDBJ whole genome shotgun (WGS) entry which is preliminary data.</text>
</comment>
<dbReference type="OrthoDB" id="385561at2157"/>
<organism evidence="2 3">
    <name type="scientific">Halolamina salifodinae</name>
    <dbReference type="NCBI Taxonomy" id="1202767"/>
    <lineage>
        <taxon>Archaea</taxon>
        <taxon>Methanobacteriati</taxon>
        <taxon>Methanobacteriota</taxon>
        <taxon>Stenosarchaea group</taxon>
        <taxon>Halobacteria</taxon>
        <taxon>Halobacteriales</taxon>
        <taxon>Haloferacaceae</taxon>
    </lineage>
</organism>
<keyword evidence="1" id="KW-0812">Transmembrane</keyword>
<dbReference type="RefSeq" id="WP_209490568.1">
    <property type="nucleotide sequence ID" value="NZ_JAGGLC010000001.1"/>
</dbReference>